<dbReference type="Pfam" id="PF13561">
    <property type="entry name" value="adh_short_C2"/>
    <property type="match status" value="1"/>
</dbReference>
<organism evidence="8 9">
    <name type="scientific">bacterium (Candidatus Ratteibacteria) CG01_land_8_20_14_3_00_40_19</name>
    <dbReference type="NCBI Taxonomy" id="2014290"/>
    <lineage>
        <taxon>Bacteria</taxon>
        <taxon>Candidatus Ratteibacteria</taxon>
    </lineage>
</organism>
<dbReference type="PRINTS" id="PR00080">
    <property type="entry name" value="SDRFAMILY"/>
</dbReference>
<protein>
    <recommendedName>
        <fullName evidence="6">3-oxoacyl-[acyl-carrier-protein] reductase</fullName>
        <ecNumber evidence="6">1.1.1.100</ecNumber>
    </recommendedName>
</protein>
<feature type="binding site" evidence="5">
    <location>
        <position position="88"/>
    </location>
    <ligand>
        <name>NADP(+)</name>
        <dbReference type="ChEBI" id="CHEBI:58349"/>
    </ligand>
</feature>
<dbReference type="PANTHER" id="PTHR42760">
    <property type="entry name" value="SHORT-CHAIN DEHYDROGENASES/REDUCTASES FAMILY MEMBER"/>
    <property type="match status" value="1"/>
</dbReference>
<dbReference type="GO" id="GO:0051287">
    <property type="term" value="F:NAD binding"/>
    <property type="evidence" value="ECO:0007669"/>
    <property type="project" value="UniProtKB-UniRule"/>
</dbReference>
<feature type="binding site" evidence="5">
    <location>
        <position position="186"/>
    </location>
    <ligand>
        <name>NADP(+)</name>
        <dbReference type="ChEBI" id="CHEBI:58349"/>
    </ligand>
</feature>
<dbReference type="NCBIfam" id="NF009466">
    <property type="entry name" value="PRK12826.1-2"/>
    <property type="match status" value="1"/>
</dbReference>
<keyword evidence="6" id="KW-0276">Fatty acid metabolism</keyword>
<evidence type="ECO:0000256" key="2">
    <source>
        <dbReference type="ARBA" id="ARBA00022857"/>
    </source>
</evidence>
<evidence type="ECO:0000256" key="4">
    <source>
        <dbReference type="PIRSR" id="PIRSR611284-1"/>
    </source>
</evidence>
<comment type="similarity">
    <text evidence="1 6">Belongs to the short-chain dehydrogenases/reductases (SDR) family.</text>
</comment>
<dbReference type="Proteomes" id="UP000228886">
    <property type="component" value="Unassembled WGS sequence"/>
</dbReference>
<keyword evidence="3 6" id="KW-0560">Oxidoreductase</keyword>
<reference evidence="9" key="1">
    <citation type="submission" date="2017-09" db="EMBL/GenBank/DDBJ databases">
        <title>Depth-based differentiation of microbial function through sediment-hosted aquifers and enrichment of novel symbionts in the deep terrestrial subsurface.</title>
        <authorList>
            <person name="Probst A.J."/>
            <person name="Ladd B."/>
            <person name="Jarett J.K."/>
            <person name="Geller-Mcgrath D.E."/>
            <person name="Sieber C.M.K."/>
            <person name="Emerson J.B."/>
            <person name="Anantharaman K."/>
            <person name="Thomas B.C."/>
            <person name="Malmstrom R."/>
            <person name="Stieglmeier M."/>
            <person name="Klingl A."/>
            <person name="Woyke T."/>
            <person name="Ryan C.M."/>
            <person name="Banfield J.F."/>
        </authorList>
    </citation>
    <scope>NUCLEOTIDE SEQUENCE [LARGE SCALE GENOMIC DNA]</scope>
</reference>
<keyword evidence="6" id="KW-0443">Lipid metabolism</keyword>
<dbReference type="InterPro" id="IPR036291">
    <property type="entry name" value="NAD(P)-bd_dom_sf"/>
</dbReference>
<dbReference type="Gene3D" id="3.40.50.720">
    <property type="entry name" value="NAD(P)-binding Rossmann-like Domain"/>
    <property type="match status" value="1"/>
</dbReference>
<dbReference type="FunFam" id="3.40.50.720:FF:000115">
    <property type="entry name" value="3-oxoacyl-[acyl-carrier-protein] reductase FabG"/>
    <property type="match status" value="1"/>
</dbReference>
<proteinExistence type="inferred from homology"/>
<dbReference type="AlphaFoldDB" id="A0A2M7E930"/>
<dbReference type="EMBL" id="PETL01000151">
    <property type="protein sequence ID" value="PIV64252.1"/>
    <property type="molecule type" value="Genomic_DNA"/>
</dbReference>
<feature type="domain" description="Ketoreductase" evidence="7">
    <location>
        <begin position="6"/>
        <end position="184"/>
    </location>
</feature>
<feature type="binding site" evidence="5">
    <location>
        <begin position="153"/>
        <end position="157"/>
    </location>
    <ligand>
        <name>NADP(+)</name>
        <dbReference type="ChEBI" id="CHEBI:58349"/>
    </ligand>
</feature>
<gene>
    <name evidence="8" type="ORF">COS11_03100</name>
</gene>
<dbReference type="EC" id="1.1.1.100" evidence="6"/>
<name>A0A2M7E930_9BACT</name>
<evidence type="ECO:0000256" key="6">
    <source>
        <dbReference type="RuleBase" id="RU366074"/>
    </source>
</evidence>
<comment type="function">
    <text evidence="6">Catalyzes the NADPH-dependent reduction of beta-ketoacyl-ACP substrates to beta-hydroxyacyl-ACP products, the first reductive step in the elongation cycle of fatty acid biosynthesis.</text>
</comment>
<dbReference type="GO" id="GO:0004316">
    <property type="term" value="F:3-oxoacyl-[acyl-carrier-protein] reductase (NADPH) activity"/>
    <property type="evidence" value="ECO:0007669"/>
    <property type="project" value="UniProtKB-UniRule"/>
</dbReference>
<dbReference type="NCBIfam" id="NF004198">
    <property type="entry name" value="PRK05653.1-3"/>
    <property type="match status" value="1"/>
</dbReference>
<dbReference type="GO" id="GO:0006633">
    <property type="term" value="P:fatty acid biosynthetic process"/>
    <property type="evidence" value="ECO:0007669"/>
    <property type="project" value="UniProtKB-UniPathway"/>
</dbReference>
<evidence type="ECO:0000313" key="8">
    <source>
        <dbReference type="EMBL" id="PIV64252.1"/>
    </source>
</evidence>
<sequence>MRLEKKVVLITGASGGIGESLALSFAQEGTDLILWDIIEPKIALLDKIKNFSREVLFQKVDITKMEEVGKAMGENCEKLKRLDVLINNAGITRDNLLLRMSEEDWETVMKVNLKGTFNCIKTASKFMMRQKYGKIINIASVIGLIGNIGQSNYAASKAGILGLTKSAARELARFKINVNAIAPGYIDTPMTQKLPLKVKEEMLKNIPLGRFGKPDDVAKTAIFLASEESSYLTGQVIKVDGGLVM</sequence>
<comment type="pathway">
    <text evidence="6">Lipid metabolism; fatty acid biosynthesis.</text>
</comment>
<dbReference type="CDD" id="cd05333">
    <property type="entry name" value="BKR_SDR_c"/>
    <property type="match status" value="1"/>
</dbReference>
<dbReference type="NCBIfam" id="TIGR01830">
    <property type="entry name" value="3oxo_ACP_reduc"/>
    <property type="match status" value="1"/>
</dbReference>
<dbReference type="InterPro" id="IPR057326">
    <property type="entry name" value="KR_dom"/>
</dbReference>
<evidence type="ECO:0000256" key="1">
    <source>
        <dbReference type="ARBA" id="ARBA00006484"/>
    </source>
</evidence>
<comment type="caution">
    <text evidence="8">The sequence shown here is derived from an EMBL/GenBank/DDBJ whole genome shotgun (WGS) entry which is preliminary data.</text>
</comment>
<feature type="active site" description="Proton acceptor" evidence="4">
    <location>
        <position position="153"/>
    </location>
</feature>
<keyword evidence="6" id="KW-0444">Lipid biosynthesis</keyword>
<comment type="subunit">
    <text evidence="6">Homotetramer.</text>
</comment>
<dbReference type="InterPro" id="IPR011284">
    <property type="entry name" value="3oxo_ACP_reduc"/>
</dbReference>
<dbReference type="NCBIfam" id="NF005559">
    <property type="entry name" value="PRK07231.1"/>
    <property type="match status" value="1"/>
</dbReference>
<accession>A0A2M7E930</accession>
<keyword evidence="2 5" id="KW-0521">NADP</keyword>
<dbReference type="PRINTS" id="PR00081">
    <property type="entry name" value="GDHRDH"/>
</dbReference>
<dbReference type="PANTHER" id="PTHR42760:SF133">
    <property type="entry name" value="3-OXOACYL-[ACYL-CARRIER-PROTEIN] REDUCTASE"/>
    <property type="match status" value="1"/>
</dbReference>
<keyword evidence="6" id="KW-0275">Fatty acid biosynthesis</keyword>
<evidence type="ECO:0000256" key="5">
    <source>
        <dbReference type="PIRSR" id="PIRSR611284-2"/>
    </source>
</evidence>
<evidence type="ECO:0000313" key="9">
    <source>
        <dbReference type="Proteomes" id="UP000228886"/>
    </source>
</evidence>
<evidence type="ECO:0000259" key="7">
    <source>
        <dbReference type="SMART" id="SM00822"/>
    </source>
</evidence>
<dbReference type="SUPFAM" id="SSF51735">
    <property type="entry name" value="NAD(P)-binding Rossmann-fold domains"/>
    <property type="match status" value="1"/>
</dbReference>
<dbReference type="InterPro" id="IPR020904">
    <property type="entry name" value="Sc_DH/Rdtase_CS"/>
</dbReference>
<dbReference type="PROSITE" id="PS00061">
    <property type="entry name" value="ADH_SHORT"/>
    <property type="match status" value="1"/>
</dbReference>
<dbReference type="SMART" id="SM00822">
    <property type="entry name" value="PKS_KR"/>
    <property type="match status" value="1"/>
</dbReference>
<comment type="catalytic activity">
    <reaction evidence="6">
        <text>a (3R)-hydroxyacyl-[ACP] + NADP(+) = a 3-oxoacyl-[ACP] + NADPH + H(+)</text>
        <dbReference type="Rhea" id="RHEA:17397"/>
        <dbReference type="Rhea" id="RHEA-COMP:9916"/>
        <dbReference type="Rhea" id="RHEA-COMP:9945"/>
        <dbReference type="ChEBI" id="CHEBI:15378"/>
        <dbReference type="ChEBI" id="CHEBI:57783"/>
        <dbReference type="ChEBI" id="CHEBI:58349"/>
        <dbReference type="ChEBI" id="CHEBI:78776"/>
        <dbReference type="ChEBI" id="CHEBI:78827"/>
        <dbReference type="EC" id="1.1.1.100"/>
    </reaction>
</comment>
<dbReference type="UniPathway" id="UPA00094"/>
<dbReference type="InterPro" id="IPR002347">
    <property type="entry name" value="SDR_fam"/>
</dbReference>
<evidence type="ECO:0000256" key="3">
    <source>
        <dbReference type="ARBA" id="ARBA00023002"/>
    </source>
</evidence>